<sequence>MPRILNVPNKTLDKINDKISEDDIDKFLLECLDIGLNAVNQATTGIDFSVVERGFETFSLELNRKLLGDKSELAMSIRDHFTNSDSPFRKALDPNNEGGPVGKFVKEHQKAQEKINQGYEDIQSDLIDNIGEQFKQIKAAMDYEGIMKRKEEELDAKDKESTQKGVKFESEIESYLATKISNNDSVVPTGMKSESGSSRKVGDLGISVTADDGTQYDIAIEAKSGKFYMDGKESLLLQLNEAMEIRKAKGGIAVADVDYAGIKHTDAVRRVGRNRYVVLVDRKNMDFGPVETMYWALREAIYLDSKDDSSDISIEDITTHVQGIANEISIIQAMKKNLTDATNNICVERDKLGTMSKNITWRLGELKNLGSRKTASESDE</sequence>
<name>A0A1B1T9N3_9ARCH</name>
<accession>A0A1B1T9N3</accession>
<protein>
    <submittedName>
        <fullName evidence="1">Uncharacterized protein</fullName>
    </submittedName>
</protein>
<organism evidence="1">
    <name type="scientific">uncultured Poseidoniia archaeon</name>
    <dbReference type="NCBI Taxonomy" id="1697135"/>
    <lineage>
        <taxon>Archaea</taxon>
        <taxon>Methanobacteriati</taxon>
        <taxon>Thermoplasmatota</taxon>
        <taxon>Candidatus Poseidoniia</taxon>
        <taxon>environmental samples</taxon>
    </lineage>
</organism>
<reference evidence="1" key="1">
    <citation type="submission" date="2014-11" db="EMBL/GenBank/DDBJ databases">
        <authorList>
            <person name="Zhu J."/>
            <person name="Qi W."/>
            <person name="Song R."/>
        </authorList>
    </citation>
    <scope>NUCLEOTIDE SEQUENCE</scope>
</reference>
<proteinExistence type="predicted"/>
<evidence type="ECO:0000313" key="1">
    <source>
        <dbReference type="EMBL" id="ANV78992.1"/>
    </source>
</evidence>
<reference evidence="1" key="2">
    <citation type="journal article" date="2015" name="ISME J.">
        <title>A new class of marine Euryarchaeota group II from the Mediterranean deep chlorophyll maximum.</title>
        <authorList>
            <person name="Martin-Cuadrado A.B."/>
            <person name="Garcia-Heredia I."/>
            <person name="Molto A.G."/>
            <person name="Lopez-Ubeda R."/>
            <person name="Kimes N."/>
            <person name="Lopez-Garcia P."/>
            <person name="Moreira D."/>
            <person name="Rodriguez-Valera F."/>
        </authorList>
    </citation>
    <scope>NUCLEOTIDE SEQUENCE</scope>
</reference>
<dbReference type="AlphaFoldDB" id="A0A1B1T9N3"/>
<dbReference type="EMBL" id="KP211808">
    <property type="protein sequence ID" value="ANV78992.1"/>
    <property type="molecule type" value="Genomic_DNA"/>
</dbReference>